<evidence type="ECO:0000313" key="2">
    <source>
        <dbReference type="Proteomes" id="UP000814140"/>
    </source>
</evidence>
<gene>
    <name evidence="1" type="ORF">BV25DRAFT_1921972</name>
</gene>
<organism evidence="1 2">
    <name type="scientific">Artomyces pyxidatus</name>
    <dbReference type="NCBI Taxonomy" id="48021"/>
    <lineage>
        <taxon>Eukaryota</taxon>
        <taxon>Fungi</taxon>
        <taxon>Dikarya</taxon>
        <taxon>Basidiomycota</taxon>
        <taxon>Agaricomycotina</taxon>
        <taxon>Agaricomycetes</taxon>
        <taxon>Russulales</taxon>
        <taxon>Auriscalpiaceae</taxon>
        <taxon>Artomyces</taxon>
    </lineage>
</organism>
<comment type="caution">
    <text evidence="1">The sequence shown here is derived from an EMBL/GenBank/DDBJ whole genome shotgun (WGS) entry which is preliminary data.</text>
</comment>
<dbReference type="EMBL" id="MU277301">
    <property type="protein sequence ID" value="KAI0055265.1"/>
    <property type="molecule type" value="Genomic_DNA"/>
</dbReference>
<dbReference type="Proteomes" id="UP000814140">
    <property type="component" value="Unassembled WGS sequence"/>
</dbReference>
<keyword evidence="2" id="KW-1185">Reference proteome</keyword>
<sequence length="189" mass="21948">MFDTGRTIFRPYKDSDLSDLVDLVNDDAEVQSTLILHDYTRLRSHEFTKEFAQATSKDHFMALAWDKETGDFVGQITLMTHRAQPQRRARGRAEEKLARGGGPRDGDHVVDHRIRIQRDEAASRSADRRWRERGGDRGVQENDSGFRVEGVAKEVLWHYGRWIDVLEMAILDREWDLEMGMIREPPRAV</sequence>
<reference evidence="1" key="2">
    <citation type="journal article" date="2022" name="New Phytol.">
        <title>Evolutionary transition to the ectomycorrhizal habit in the genomes of a hyperdiverse lineage of mushroom-forming fungi.</title>
        <authorList>
            <person name="Looney B."/>
            <person name="Miyauchi S."/>
            <person name="Morin E."/>
            <person name="Drula E."/>
            <person name="Courty P.E."/>
            <person name="Kohler A."/>
            <person name="Kuo A."/>
            <person name="LaButti K."/>
            <person name="Pangilinan J."/>
            <person name="Lipzen A."/>
            <person name="Riley R."/>
            <person name="Andreopoulos W."/>
            <person name="He G."/>
            <person name="Johnson J."/>
            <person name="Nolan M."/>
            <person name="Tritt A."/>
            <person name="Barry K.W."/>
            <person name="Grigoriev I.V."/>
            <person name="Nagy L.G."/>
            <person name="Hibbett D."/>
            <person name="Henrissat B."/>
            <person name="Matheny P.B."/>
            <person name="Labbe J."/>
            <person name="Martin F.M."/>
        </authorList>
    </citation>
    <scope>NUCLEOTIDE SEQUENCE</scope>
    <source>
        <strain evidence="1">HHB10654</strain>
    </source>
</reference>
<accession>A0ACB8SFN6</accession>
<reference evidence="1" key="1">
    <citation type="submission" date="2021-03" db="EMBL/GenBank/DDBJ databases">
        <authorList>
            <consortium name="DOE Joint Genome Institute"/>
            <person name="Ahrendt S."/>
            <person name="Looney B.P."/>
            <person name="Miyauchi S."/>
            <person name="Morin E."/>
            <person name="Drula E."/>
            <person name="Courty P.E."/>
            <person name="Chicoki N."/>
            <person name="Fauchery L."/>
            <person name="Kohler A."/>
            <person name="Kuo A."/>
            <person name="Labutti K."/>
            <person name="Pangilinan J."/>
            <person name="Lipzen A."/>
            <person name="Riley R."/>
            <person name="Andreopoulos W."/>
            <person name="He G."/>
            <person name="Johnson J."/>
            <person name="Barry K.W."/>
            <person name="Grigoriev I.V."/>
            <person name="Nagy L."/>
            <person name="Hibbett D."/>
            <person name="Henrissat B."/>
            <person name="Matheny P.B."/>
            <person name="Labbe J."/>
            <person name="Martin F."/>
        </authorList>
    </citation>
    <scope>NUCLEOTIDE SEQUENCE</scope>
    <source>
        <strain evidence="1">HHB10654</strain>
    </source>
</reference>
<proteinExistence type="predicted"/>
<evidence type="ECO:0000313" key="1">
    <source>
        <dbReference type="EMBL" id="KAI0055265.1"/>
    </source>
</evidence>
<name>A0ACB8SFN6_9AGAM</name>
<protein>
    <submittedName>
        <fullName evidence="1">Uncharacterized protein</fullName>
    </submittedName>
</protein>